<evidence type="ECO:0000313" key="1">
    <source>
        <dbReference type="EMBL" id="KAH6936595.1"/>
    </source>
</evidence>
<keyword evidence="2" id="KW-1185">Reference proteome</keyword>
<reference evidence="1" key="1">
    <citation type="submission" date="2020-05" db="EMBL/GenBank/DDBJ databases">
        <title>Large-scale comparative analyses of tick genomes elucidate their genetic diversity and vector capacities.</title>
        <authorList>
            <person name="Jia N."/>
            <person name="Wang J."/>
            <person name="Shi W."/>
            <person name="Du L."/>
            <person name="Sun Y."/>
            <person name="Zhan W."/>
            <person name="Jiang J."/>
            <person name="Wang Q."/>
            <person name="Zhang B."/>
            <person name="Ji P."/>
            <person name="Sakyi L.B."/>
            <person name="Cui X."/>
            <person name="Yuan T."/>
            <person name="Jiang B."/>
            <person name="Yang W."/>
            <person name="Lam T.T.-Y."/>
            <person name="Chang Q."/>
            <person name="Ding S."/>
            <person name="Wang X."/>
            <person name="Zhu J."/>
            <person name="Ruan X."/>
            <person name="Zhao L."/>
            <person name="Wei J."/>
            <person name="Que T."/>
            <person name="Du C."/>
            <person name="Cheng J."/>
            <person name="Dai P."/>
            <person name="Han X."/>
            <person name="Huang E."/>
            <person name="Gao Y."/>
            <person name="Liu J."/>
            <person name="Shao H."/>
            <person name="Ye R."/>
            <person name="Li L."/>
            <person name="Wei W."/>
            <person name="Wang X."/>
            <person name="Wang C."/>
            <person name="Yang T."/>
            <person name="Huo Q."/>
            <person name="Li W."/>
            <person name="Guo W."/>
            <person name="Chen H."/>
            <person name="Zhou L."/>
            <person name="Ni X."/>
            <person name="Tian J."/>
            <person name="Zhou Y."/>
            <person name="Sheng Y."/>
            <person name="Liu T."/>
            <person name="Pan Y."/>
            <person name="Xia L."/>
            <person name="Li J."/>
            <person name="Zhao F."/>
            <person name="Cao W."/>
        </authorList>
    </citation>
    <scope>NUCLEOTIDE SEQUENCE</scope>
    <source>
        <strain evidence="1">Hyas-2018</strain>
    </source>
</reference>
<dbReference type="EMBL" id="CM023483">
    <property type="protein sequence ID" value="KAH6936595.1"/>
    <property type="molecule type" value="Genomic_DNA"/>
</dbReference>
<accession>A0ACB7SPJ0</accession>
<gene>
    <name evidence="1" type="ORF">HPB50_019780</name>
</gene>
<comment type="caution">
    <text evidence="1">The sequence shown here is derived from an EMBL/GenBank/DDBJ whole genome shotgun (WGS) entry which is preliminary data.</text>
</comment>
<proteinExistence type="predicted"/>
<evidence type="ECO:0000313" key="2">
    <source>
        <dbReference type="Proteomes" id="UP000821845"/>
    </source>
</evidence>
<dbReference type="Proteomes" id="UP000821845">
    <property type="component" value="Chromosome 3"/>
</dbReference>
<sequence length="279" mass="31853">MLALWENYREDRFHLFVSWCTVQVAALYANRDLILNYYDQVPDRARLYRQAFCVSKALFFSPSLIAKHNGHALRSKATAVAKEMVLSVRLAFSRRLFRWPHYDPNVTVVADWNSLDSAFREFEYDERKPGDGESDGVPDMTGSFLTNWQHSVLLNITREVTQLSYAVRHLWLYSSPWGEHDFRLMPYTVSFPFFDAELPMSINLGGFGSEVVAALGSILFESYKAQGDATVFSCLKRGPSGKEYPEEYVAGTIGYRALLDAFRQAPRTTWLLGGTRAVQ</sequence>
<organism evidence="1 2">
    <name type="scientific">Hyalomma asiaticum</name>
    <name type="common">Tick</name>
    <dbReference type="NCBI Taxonomy" id="266040"/>
    <lineage>
        <taxon>Eukaryota</taxon>
        <taxon>Metazoa</taxon>
        <taxon>Ecdysozoa</taxon>
        <taxon>Arthropoda</taxon>
        <taxon>Chelicerata</taxon>
        <taxon>Arachnida</taxon>
        <taxon>Acari</taxon>
        <taxon>Parasitiformes</taxon>
        <taxon>Ixodida</taxon>
        <taxon>Ixodoidea</taxon>
        <taxon>Ixodidae</taxon>
        <taxon>Hyalomminae</taxon>
        <taxon>Hyalomma</taxon>
    </lineage>
</organism>
<protein>
    <submittedName>
        <fullName evidence="1">Uncharacterized protein</fullName>
    </submittedName>
</protein>
<name>A0ACB7SPJ0_HYAAI</name>